<feature type="domain" description="PPE" evidence="2">
    <location>
        <begin position="1"/>
        <end position="100"/>
    </location>
</feature>
<sequence length="238" mass="24195">MAAAVAPYLRWLTGTAGAAEQIAGQARAAACAFENAFATTVPPSVIAANRARMASLTHANATAQETPAIAALEADYGEMWAQDACAMYRYANASASAATLTPLALPTLGDNPPVFQEWGADAGMPDMLAQAMAQVPAALRSLGRPVQSVSASSTIANMLRVGLFPSPVSSFVAAISAPLAMTPAAMATMSTQLSGSSRLVVSAAWRRAALVGRLSVPRSWGAAACGATGLRLIAKSTA</sequence>
<dbReference type="InterPro" id="IPR000030">
    <property type="entry name" value="PPE_dom"/>
</dbReference>
<dbReference type="InterPro" id="IPR038332">
    <property type="entry name" value="PPE_sf"/>
</dbReference>
<dbReference type="PANTHER" id="PTHR46766:SF1">
    <property type="entry name" value="GLUTAMINE-RICH PROTEIN 2"/>
    <property type="match status" value="1"/>
</dbReference>
<evidence type="ECO:0000256" key="1">
    <source>
        <dbReference type="ARBA" id="ARBA00010652"/>
    </source>
</evidence>
<reference evidence="3 4" key="1">
    <citation type="submission" date="2018-09" db="EMBL/GenBank/DDBJ databases">
        <authorList>
            <person name="Tagini F."/>
        </authorList>
    </citation>
    <scope>NUCLEOTIDE SEQUENCE [LARGE SCALE GENOMIC DNA]</scope>
    <source>
        <strain evidence="3 4">MK142</strain>
    </source>
</reference>
<dbReference type="SUPFAM" id="SSF140459">
    <property type="entry name" value="PE/PPE dimer-like"/>
    <property type="match status" value="1"/>
</dbReference>
<dbReference type="Proteomes" id="UP000268285">
    <property type="component" value="Unassembled WGS sequence"/>
</dbReference>
<dbReference type="AlphaFoldDB" id="A0A498QXQ4"/>
<proteinExistence type="inferred from homology"/>
<gene>
    <name evidence="3" type="ORF">LAUMK142_04843</name>
</gene>
<dbReference type="EMBL" id="UPHU01000001">
    <property type="protein sequence ID" value="VBA54848.1"/>
    <property type="molecule type" value="Genomic_DNA"/>
</dbReference>
<name>A0A498QXQ4_9MYCO</name>
<keyword evidence="4" id="KW-1185">Reference proteome</keyword>
<evidence type="ECO:0000259" key="2">
    <source>
        <dbReference type="Pfam" id="PF00823"/>
    </source>
</evidence>
<dbReference type="Pfam" id="PF00823">
    <property type="entry name" value="PPE"/>
    <property type="match status" value="1"/>
</dbReference>
<dbReference type="GO" id="GO:0052572">
    <property type="term" value="P:response to host immune response"/>
    <property type="evidence" value="ECO:0007669"/>
    <property type="project" value="TreeGrafter"/>
</dbReference>
<comment type="similarity">
    <text evidence="1">Belongs to the mycobacterial PPE family.</text>
</comment>
<evidence type="ECO:0000313" key="3">
    <source>
        <dbReference type="EMBL" id="VBA54848.1"/>
    </source>
</evidence>
<protein>
    <submittedName>
        <fullName evidence="3">Putative PPE family protein PPE32</fullName>
    </submittedName>
</protein>
<evidence type="ECO:0000313" key="4">
    <source>
        <dbReference type="Proteomes" id="UP000268285"/>
    </source>
</evidence>
<accession>A0A498QXQ4</accession>
<dbReference type="PANTHER" id="PTHR46766">
    <property type="entry name" value="GLUTAMINE-RICH PROTEIN 2"/>
    <property type="match status" value="1"/>
</dbReference>
<dbReference type="Gene3D" id="1.20.1260.20">
    <property type="entry name" value="PPE superfamily"/>
    <property type="match status" value="1"/>
</dbReference>
<organism evidence="3 4">
    <name type="scientific">Mycobacterium pseudokansasii</name>
    <dbReference type="NCBI Taxonomy" id="2341080"/>
    <lineage>
        <taxon>Bacteria</taxon>
        <taxon>Bacillati</taxon>
        <taxon>Actinomycetota</taxon>
        <taxon>Actinomycetes</taxon>
        <taxon>Mycobacteriales</taxon>
        <taxon>Mycobacteriaceae</taxon>
        <taxon>Mycobacterium</taxon>
    </lineage>
</organism>